<accession>A0A846ZNI6</accession>
<evidence type="ECO:0000259" key="9">
    <source>
        <dbReference type="Pfam" id="PF01052"/>
    </source>
</evidence>
<evidence type="ECO:0000256" key="8">
    <source>
        <dbReference type="SAM" id="MobiDB-lite"/>
    </source>
</evidence>
<organism evidence="10 11">
    <name type="scientific">Oleiagrimonas citrea</name>
    <dbReference type="NCBI Taxonomy" id="1665687"/>
    <lineage>
        <taxon>Bacteria</taxon>
        <taxon>Pseudomonadati</taxon>
        <taxon>Pseudomonadota</taxon>
        <taxon>Gammaproteobacteria</taxon>
        <taxon>Lysobacterales</taxon>
        <taxon>Rhodanobacteraceae</taxon>
        <taxon>Oleiagrimonas</taxon>
    </lineage>
</organism>
<feature type="domain" description="Flagellar motor switch protein FliN-like C-terminal" evidence="9">
    <location>
        <begin position="32"/>
        <end position="101"/>
    </location>
</feature>
<keyword evidence="10" id="KW-0969">Cilium</keyword>
<dbReference type="InterPro" id="IPR001172">
    <property type="entry name" value="FliN_T3SS_HrcQb"/>
</dbReference>
<dbReference type="AlphaFoldDB" id="A0A846ZNI6"/>
<dbReference type="PRINTS" id="PR00956">
    <property type="entry name" value="FLGMOTORFLIN"/>
</dbReference>
<comment type="subcellular location">
    <subcellularLocation>
        <location evidence="1">Cell membrane</location>
        <topology evidence="1">Peripheral membrane protein</topology>
        <orientation evidence="1">Cytoplasmic side</orientation>
    </subcellularLocation>
</comment>
<protein>
    <recommendedName>
        <fullName evidence="3">Flagellar motor switch protein FliN</fullName>
    </recommendedName>
</protein>
<evidence type="ECO:0000256" key="6">
    <source>
        <dbReference type="ARBA" id="ARBA00022779"/>
    </source>
</evidence>
<keyword evidence="11" id="KW-1185">Reference proteome</keyword>
<sequence>MNMTRVESIQFEELDETSATGEKPMVKRDVDALGHVAVQLDVVVGNAVSTIGELFQMAEGQVLKLDRGLDELLELRLNGKTFARGQLVASGDHFGIKIVELA</sequence>
<dbReference type="PANTHER" id="PTHR43484">
    <property type="match status" value="1"/>
</dbReference>
<dbReference type="GO" id="GO:0003774">
    <property type="term" value="F:cytoskeletal motor activity"/>
    <property type="evidence" value="ECO:0007669"/>
    <property type="project" value="InterPro"/>
</dbReference>
<dbReference type="GO" id="GO:0009425">
    <property type="term" value="C:bacterial-type flagellum basal body"/>
    <property type="evidence" value="ECO:0007669"/>
    <property type="project" value="InterPro"/>
</dbReference>
<evidence type="ECO:0000256" key="1">
    <source>
        <dbReference type="ARBA" id="ARBA00004413"/>
    </source>
</evidence>
<dbReference type="InterPro" id="IPR051469">
    <property type="entry name" value="FliN/MopA/SpaO"/>
</dbReference>
<proteinExistence type="inferred from homology"/>
<reference evidence="10 11" key="1">
    <citation type="journal article" date="2017" name="Int. J. Syst. Evol. Microbiol.">
        <title>Oleiagrimonas citrea sp. nov., a marine bacterium isolated from tidal flat sediment and emended description of the genus Oleiagrimonas Fang et al. 2015 and Oleiagrimonas soli.</title>
        <authorList>
            <person name="Yang S.H."/>
            <person name="Seo H.S."/>
            <person name="Seong C.N."/>
            <person name="Kwon K.K."/>
        </authorList>
    </citation>
    <scope>NUCLEOTIDE SEQUENCE [LARGE SCALE GENOMIC DNA]</scope>
    <source>
        <strain evidence="10 11">MEBiC09124</strain>
    </source>
</reference>
<keyword evidence="5" id="KW-0145">Chemotaxis</keyword>
<evidence type="ECO:0000256" key="3">
    <source>
        <dbReference type="ARBA" id="ARBA00021897"/>
    </source>
</evidence>
<dbReference type="InterPro" id="IPR036429">
    <property type="entry name" value="SpoA-like_sf"/>
</dbReference>
<evidence type="ECO:0000313" key="10">
    <source>
        <dbReference type="EMBL" id="NKZ39031.1"/>
    </source>
</evidence>
<dbReference type="GO" id="GO:0006935">
    <property type="term" value="P:chemotaxis"/>
    <property type="evidence" value="ECO:0007669"/>
    <property type="project" value="UniProtKB-KW"/>
</dbReference>
<keyword evidence="10" id="KW-0282">Flagellum</keyword>
<evidence type="ECO:0000256" key="2">
    <source>
        <dbReference type="ARBA" id="ARBA00009226"/>
    </source>
</evidence>
<keyword evidence="6" id="KW-0283">Flagellar rotation</keyword>
<dbReference type="Gene3D" id="2.30.330.10">
    <property type="entry name" value="SpoA-like"/>
    <property type="match status" value="1"/>
</dbReference>
<evidence type="ECO:0000313" key="11">
    <source>
        <dbReference type="Proteomes" id="UP000541636"/>
    </source>
</evidence>
<dbReference type="SUPFAM" id="SSF101801">
    <property type="entry name" value="Surface presentation of antigens (SPOA)"/>
    <property type="match status" value="1"/>
</dbReference>
<evidence type="ECO:0000256" key="5">
    <source>
        <dbReference type="ARBA" id="ARBA00022500"/>
    </source>
</evidence>
<keyword evidence="4" id="KW-1003">Cell membrane</keyword>
<dbReference type="EMBL" id="JAAZQD010000003">
    <property type="protein sequence ID" value="NKZ39031.1"/>
    <property type="molecule type" value="Genomic_DNA"/>
</dbReference>
<dbReference type="GO" id="GO:0071973">
    <property type="term" value="P:bacterial-type flagellum-dependent cell motility"/>
    <property type="evidence" value="ECO:0007669"/>
    <property type="project" value="InterPro"/>
</dbReference>
<comment type="similarity">
    <text evidence="2">Belongs to the FliN/MopA/SpaO family.</text>
</comment>
<comment type="caution">
    <text evidence="10">The sequence shown here is derived from an EMBL/GenBank/DDBJ whole genome shotgun (WGS) entry which is preliminary data.</text>
</comment>
<dbReference type="PANTHER" id="PTHR43484:SF1">
    <property type="entry name" value="FLAGELLAR MOTOR SWITCH PROTEIN FLIN"/>
    <property type="match status" value="1"/>
</dbReference>
<dbReference type="InterPro" id="IPR001543">
    <property type="entry name" value="FliN-like_C"/>
</dbReference>
<gene>
    <name evidence="10" type="ORF">HF690_08715</name>
</gene>
<dbReference type="GO" id="GO:0005886">
    <property type="term" value="C:plasma membrane"/>
    <property type="evidence" value="ECO:0007669"/>
    <property type="project" value="UniProtKB-SubCell"/>
</dbReference>
<evidence type="ECO:0000256" key="4">
    <source>
        <dbReference type="ARBA" id="ARBA00022475"/>
    </source>
</evidence>
<dbReference type="Proteomes" id="UP000541636">
    <property type="component" value="Unassembled WGS sequence"/>
</dbReference>
<keyword evidence="7" id="KW-0472">Membrane</keyword>
<name>A0A846ZNI6_9GAMM</name>
<evidence type="ECO:0000256" key="7">
    <source>
        <dbReference type="ARBA" id="ARBA00023136"/>
    </source>
</evidence>
<keyword evidence="10" id="KW-0966">Cell projection</keyword>
<feature type="region of interest" description="Disordered" evidence="8">
    <location>
        <begin position="1"/>
        <end position="23"/>
    </location>
</feature>
<dbReference type="RefSeq" id="WP_168609170.1">
    <property type="nucleotide sequence ID" value="NZ_JAAZQD010000003.1"/>
</dbReference>
<dbReference type="Pfam" id="PF01052">
    <property type="entry name" value="FliMN_C"/>
    <property type="match status" value="1"/>
</dbReference>